<feature type="site" description="Contributes to redox potential value" evidence="3">
    <location>
        <position position="35"/>
    </location>
</feature>
<feature type="active site" description="Nucleophile" evidence="3">
    <location>
        <position position="37"/>
    </location>
</feature>
<name>A0A0A1E9C2_TAESO</name>
<evidence type="ECO:0000256" key="4">
    <source>
        <dbReference type="PIRSR" id="PIRSR000077-4"/>
    </source>
</evidence>
<dbReference type="AlphaFoldDB" id="A0A0A1E9C2"/>
<dbReference type="InterPro" id="IPR036249">
    <property type="entry name" value="Thioredoxin-like_sf"/>
</dbReference>
<feature type="disulfide bond" description="Redox-active" evidence="4">
    <location>
        <begin position="34"/>
        <end position="37"/>
    </location>
</feature>
<dbReference type="Gene3D" id="3.40.30.10">
    <property type="entry name" value="Glutaredoxin"/>
    <property type="match status" value="1"/>
</dbReference>
<dbReference type="CDD" id="cd02947">
    <property type="entry name" value="TRX_family"/>
    <property type="match status" value="1"/>
</dbReference>
<dbReference type="EMBL" id="KM401605">
    <property type="protein sequence ID" value="AIY26018.1"/>
    <property type="molecule type" value="mRNA"/>
</dbReference>
<sequence length="107" mass="11607">MSVEVVVKTVDGDGLEAAIKGDKLLVCDFFATWCGPCKALAPKLDEMAKENANVVFVKVDVDECQDVAEKYRVTAMPTLFVFKNGNEIGRVVGANEASIRELIQANV</sequence>
<feature type="active site" description="Nucleophile" evidence="3">
    <location>
        <position position="34"/>
    </location>
</feature>
<dbReference type="PIRSF" id="PIRSF000077">
    <property type="entry name" value="Thioredoxin"/>
    <property type="match status" value="1"/>
</dbReference>
<protein>
    <recommendedName>
        <fullName evidence="2">Thioredoxin</fullName>
    </recommendedName>
</protein>
<evidence type="ECO:0000256" key="3">
    <source>
        <dbReference type="PIRSR" id="PIRSR000077-1"/>
    </source>
</evidence>
<reference evidence="6" key="1">
    <citation type="submission" date="2014-08" db="EMBL/GenBank/DDBJ databases">
        <title>Characterization of a thioredoxin-1 gene from Taenia solium and its encoding product.</title>
        <authorList>
            <person name="Jimenez L."/>
            <person name="Rodriguez-Lima O."/>
            <person name="Ochoa-Sanchez A."/>
            <person name="Landa A."/>
        </authorList>
    </citation>
    <scope>NUCLEOTIDE SEQUENCE</scope>
</reference>
<gene>
    <name evidence="6" type="primary">Trx</name>
</gene>
<dbReference type="GO" id="GO:0015035">
    <property type="term" value="F:protein-disulfide reductase activity"/>
    <property type="evidence" value="ECO:0007669"/>
    <property type="project" value="InterPro"/>
</dbReference>
<organism evidence="6">
    <name type="scientific">Taenia solium</name>
    <name type="common">Pork tapeworm</name>
    <dbReference type="NCBI Taxonomy" id="6204"/>
    <lineage>
        <taxon>Eukaryota</taxon>
        <taxon>Metazoa</taxon>
        <taxon>Spiralia</taxon>
        <taxon>Lophotrochozoa</taxon>
        <taxon>Platyhelminthes</taxon>
        <taxon>Cestoda</taxon>
        <taxon>Eucestoda</taxon>
        <taxon>Cyclophyllidea</taxon>
        <taxon>Taeniidae</taxon>
        <taxon>Taenia</taxon>
    </lineage>
</organism>
<dbReference type="PRINTS" id="PR00421">
    <property type="entry name" value="THIOREDOXIN"/>
</dbReference>
<dbReference type="PANTHER" id="PTHR46115">
    <property type="entry name" value="THIOREDOXIN-LIKE PROTEIN 1"/>
    <property type="match status" value="1"/>
</dbReference>
<keyword evidence="4" id="KW-0676">Redox-active center</keyword>
<evidence type="ECO:0000259" key="5">
    <source>
        <dbReference type="PROSITE" id="PS51352"/>
    </source>
</evidence>
<comment type="similarity">
    <text evidence="2">Belongs to the thioredoxin family.</text>
</comment>
<proteinExistence type="evidence at transcript level"/>
<dbReference type="FunFam" id="3.40.30.10:FF:000245">
    <property type="entry name" value="Thioredoxin"/>
    <property type="match status" value="1"/>
</dbReference>
<dbReference type="SMR" id="A0A0A1E9C2"/>
<dbReference type="NCBIfam" id="TIGR01068">
    <property type="entry name" value="thioredoxin"/>
    <property type="match status" value="1"/>
</dbReference>
<dbReference type="SUPFAM" id="SSF52833">
    <property type="entry name" value="Thioredoxin-like"/>
    <property type="match status" value="1"/>
</dbReference>
<accession>A0A0A1E9C2</accession>
<dbReference type="InterPro" id="IPR005746">
    <property type="entry name" value="Thioredoxin"/>
</dbReference>
<dbReference type="Pfam" id="PF00085">
    <property type="entry name" value="Thioredoxin"/>
    <property type="match status" value="1"/>
</dbReference>
<keyword evidence="1 4" id="KW-1015">Disulfide bond</keyword>
<feature type="domain" description="Thioredoxin" evidence="5">
    <location>
        <begin position="1"/>
        <end position="107"/>
    </location>
</feature>
<dbReference type="InterPro" id="IPR013766">
    <property type="entry name" value="Thioredoxin_domain"/>
</dbReference>
<evidence type="ECO:0000256" key="2">
    <source>
        <dbReference type="PIRNR" id="PIRNR000077"/>
    </source>
</evidence>
<feature type="site" description="Deprotonates C-terminal active site Cys" evidence="3">
    <location>
        <position position="28"/>
    </location>
</feature>
<feature type="site" description="Contributes to redox potential value" evidence="3">
    <location>
        <position position="36"/>
    </location>
</feature>
<dbReference type="PROSITE" id="PS51352">
    <property type="entry name" value="THIOREDOXIN_2"/>
    <property type="match status" value="1"/>
</dbReference>
<evidence type="ECO:0000256" key="1">
    <source>
        <dbReference type="ARBA" id="ARBA00023157"/>
    </source>
</evidence>
<evidence type="ECO:0000313" key="6">
    <source>
        <dbReference type="EMBL" id="AIY26018.1"/>
    </source>
</evidence>